<dbReference type="GO" id="GO:0050660">
    <property type="term" value="F:flavin adenine dinucleotide binding"/>
    <property type="evidence" value="ECO:0007669"/>
    <property type="project" value="InterPro"/>
</dbReference>
<evidence type="ECO:0000259" key="2">
    <source>
        <dbReference type="PROSITE" id="PS00624"/>
    </source>
</evidence>
<proteinExistence type="inferred from homology"/>
<accession>A0A7J5BSG3</accession>
<dbReference type="InterPro" id="IPR036188">
    <property type="entry name" value="FAD/NAD-bd_sf"/>
</dbReference>
<dbReference type="Gene3D" id="3.30.410.40">
    <property type="match status" value="1"/>
</dbReference>
<dbReference type="PANTHER" id="PTHR11552:SF152">
    <property type="entry name" value="OXIDASE (CODA), PUTATIVE (AFU_ORTHOLOGUE AFUA_8G04090)-RELATED"/>
    <property type="match status" value="1"/>
</dbReference>
<dbReference type="PROSITE" id="PS00624">
    <property type="entry name" value="GMC_OXRED_2"/>
    <property type="match status" value="1"/>
</dbReference>
<reference evidence="3 4" key="1">
    <citation type="submission" date="2019-09" db="EMBL/GenBank/DDBJ databases">
        <title>Phylogeny of genus Pseudoclavibacter and closely related genus.</title>
        <authorList>
            <person name="Li Y."/>
        </authorList>
    </citation>
    <scope>NUCLEOTIDE SEQUENCE [LARGE SCALE GENOMIC DNA]</scope>
    <source>
        <strain evidence="3 4">DSM 23821</strain>
    </source>
</reference>
<protein>
    <submittedName>
        <fullName evidence="3">GMC family oxidoreductase</fullName>
    </submittedName>
</protein>
<dbReference type="EMBL" id="WBJZ01000014">
    <property type="protein sequence ID" value="KAB1655674.1"/>
    <property type="molecule type" value="Genomic_DNA"/>
</dbReference>
<dbReference type="AlphaFoldDB" id="A0A7J5BSG3"/>
<feature type="domain" description="Glucose-methanol-choline oxidoreductase N-terminal" evidence="2">
    <location>
        <begin position="247"/>
        <end position="261"/>
    </location>
</feature>
<dbReference type="SUPFAM" id="SSF51905">
    <property type="entry name" value="FAD/NAD(P)-binding domain"/>
    <property type="match status" value="1"/>
</dbReference>
<evidence type="ECO:0000313" key="4">
    <source>
        <dbReference type="Proteomes" id="UP000467240"/>
    </source>
</evidence>
<dbReference type="OrthoDB" id="9785276at2"/>
<dbReference type="PANTHER" id="PTHR11552">
    <property type="entry name" value="GLUCOSE-METHANOL-CHOLINE GMC OXIDOREDUCTASE"/>
    <property type="match status" value="1"/>
</dbReference>
<dbReference type="PIRSF" id="PIRSF000137">
    <property type="entry name" value="Alcohol_oxidase"/>
    <property type="match status" value="1"/>
</dbReference>
<dbReference type="InterPro" id="IPR007867">
    <property type="entry name" value="GMC_OxRtase_C"/>
</dbReference>
<gene>
    <name evidence="3" type="ORF">F8O01_11795</name>
</gene>
<keyword evidence="4" id="KW-1185">Reference proteome</keyword>
<dbReference type="Proteomes" id="UP000467240">
    <property type="component" value="Unassembled WGS sequence"/>
</dbReference>
<dbReference type="InterPro" id="IPR000172">
    <property type="entry name" value="GMC_OxRdtase_N"/>
</dbReference>
<dbReference type="InterPro" id="IPR012132">
    <property type="entry name" value="GMC_OxRdtase"/>
</dbReference>
<organism evidence="3 4">
    <name type="scientific">Pseudoclavibacter chungangensis</name>
    <dbReference type="NCBI Taxonomy" id="587635"/>
    <lineage>
        <taxon>Bacteria</taxon>
        <taxon>Bacillati</taxon>
        <taxon>Actinomycetota</taxon>
        <taxon>Actinomycetes</taxon>
        <taxon>Micrococcales</taxon>
        <taxon>Microbacteriaceae</taxon>
        <taxon>Pseudoclavibacter</taxon>
    </lineage>
</organism>
<evidence type="ECO:0000313" key="3">
    <source>
        <dbReference type="EMBL" id="KAB1655674.1"/>
    </source>
</evidence>
<dbReference type="RefSeq" id="WP_158041061.1">
    <property type="nucleotide sequence ID" value="NZ_JACCFV010000001.1"/>
</dbReference>
<comment type="similarity">
    <text evidence="1">Belongs to the GMC oxidoreductase family.</text>
</comment>
<dbReference type="Pfam" id="PF05199">
    <property type="entry name" value="GMC_oxred_C"/>
    <property type="match status" value="1"/>
</dbReference>
<dbReference type="Pfam" id="PF00732">
    <property type="entry name" value="GMC_oxred_N"/>
    <property type="match status" value="1"/>
</dbReference>
<dbReference type="SUPFAM" id="SSF54373">
    <property type="entry name" value="FAD-linked reductases, C-terminal domain"/>
    <property type="match status" value="1"/>
</dbReference>
<dbReference type="Gene3D" id="3.50.50.60">
    <property type="entry name" value="FAD/NAD(P)-binding domain"/>
    <property type="match status" value="1"/>
</dbReference>
<evidence type="ECO:0000256" key="1">
    <source>
        <dbReference type="ARBA" id="ARBA00010790"/>
    </source>
</evidence>
<name>A0A7J5BSG3_9MICO</name>
<dbReference type="GO" id="GO:0016614">
    <property type="term" value="F:oxidoreductase activity, acting on CH-OH group of donors"/>
    <property type="evidence" value="ECO:0007669"/>
    <property type="project" value="InterPro"/>
</dbReference>
<comment type="caution">
    <text evidence="3">The sequence shown here is derived from an EMBL/GenBank/DDBJ whole genome shotgun (WGS) entry which is preliminary data.</text>
</comment>
<sequence length="517" mass="54892">MTGTDEFDYVVVGGGTAGCVLANRLSADPAVRVLLLEWGPDDADEPRAQSLRRWADMLEGEYDLDYRSVENVRGNSGIRQSRARIIGGCSTCNTMIAWKPLRSDLDEWVALGAVGWTPEALEPAWERLSAPIAPVGAGDRNPHVVDVVEAASKALGLPVVDDWNRRGISEGAGFFDVGYDPATNQRSSASHSYLHPVEDRPNLVVRTERRAVGLVVENGRCTGVRTVDAGGAAHLDRARAEVIVACGAIDTPRLLQLSGIGPRDVLEAAGVPVVVDSPGVGRNLQDHAEGMVVFEIADDIDPTVCASGWDGGYVVRVEEGRGPDVSTHAPVEAWTAQLEAAGIELPERLFALAPNVAKPASRGRVWITSADPDVAPSIDYGSFTDPDGHDERMLVEGVRLARRVAAAPPLAARVVREVFPGPGVTSDEDVSAAERAVHNTVYHVSCTARMGADGDPEAVLDERLRVRGVAGLRVADASAFPTLTALNPVITIMVLAERAAELVLEDAAATRSVDASD</sequence>